<proteinExistence type="predicted"/>
<organism evidence="2 3">
    <name type="scientific">Panagrolaimus davidi</name>
    <dbReference type="NCBI Taxonomy" id="227884"/>
    <lineage>
        <taxon>Eukaryota</taxon>
        <taxon>Metazoa</taxon>
        <taxon>Ecdysozoa</taxon>
        <taxon>Nematoda</taxon>
        <taxon>Chromadorea</taxon>
        <taxon>Rhabditida</taxon>
        <taxon>Tylenchina</taxon>
        <taxon>Panagrolaimomorpha</taxon>
        <taxon>Panagrolaimoidea</taxon>
        <taxon>Panagrolaimidae</taxon>
        <taxon>Panagrolaimus</taxon>
    </lineage>
</organism>
<dbReference type="WBParaSite" id="PDA_v2.g19504.t1">
    <property type="protein sequence ID" value="PDA_v2.g19504.t1"/>
    <property type="gene ID" value="PDA_v2.g19504"/>
</dbReference>
<dbReference type="GO" id="GO:0003824">
    <property type="term" value="F:catalytic activity"/>
    <property type="evidence" value="ECO:0007669"/>
    <property type="project" value="InterPro"/>
</dbReference>
<dbReference type="Gene3D" id="3.60.10.10">
    <property type="entry name" value="Endonuclease/exonuclease/phosphatase"/>
    <property type="match status" value="1"/>
</dbReference>
<dbReference type="InterPro" id="IPR027124">
    <property type="entry name" value="Swc5/CFDP1/2"/>
</dbReference>
<accession>A0A914PLY6</accession>
<dbReference type="AlphaFoldDB" id="A0A914PLY6"/>
<sequence length="440" mass="50447">MKIQSADRLLALQNELTQLKKYDILGLAETWIPGQTCSRLTSGEYLYNSGKLGDSRFSGVGLLISAEMNRKVVGVKYVSDRIIQVLLKLRAGKTLRITQVYAPQSGRGEDEYDLFLDQLSLSLARPVTNDIVLGDFNASTGPCQNGERHIGKYSYDTRSDRGQLLSHFCVAQQLYLMNGFFKKGRNRRWTWHSPDRTILKEIDHVLSKNKSIVEDVTVLSKVSGSDHRMVRATLKLPCKTNRSRPYTHVKPEYDRLELIFTMIEHLRQLPIAETPNEELTQLKHALLSTAKDCARQPILQTRLSPLSLSLLERRRLMKHGLTNNRFALVEYAELCKLLRKSIKNDLNNYYVNVMEKAVDENRLKRGRSEVVQKQNQMIHLQRPDGSITDNVADLMEETTRFYNDLYSSESGTYTHDRDPNVLINRITADEFTAAARHMKD</sequence>
<protein>
    <submittedName>
        <fullName evidence="3">Endonuclease/exonuclease/phosphatase domain-containing protein</fullName>
    </submittedName>
</protein>
<dbReference type="InterPro" id="IPR036691">
    <property type="entry name" value="Endo/exonu/phosph_ase_sf"/>
</dbReference>
<dbReference type="InterPro" id="IPR005135">
    <property type="entry name" value="Endo/exonuclease/phosphatase"/>
</dbReference>
<evidence type="ECO:0000259" key="1">
    <source>
        <dbReference type="Pfam" id="PF03372"/>
    </source>
</evidence>
<feature type="domain" description="Endonuclease/exonuclease/phosphatase" evidence="1">
    <location>
        <begin position="12"/>
        <end position="227"/>
    </location>
</feature>
<dbReference type="PANTHER" id="PTHR23227:SF67">
    <property type="entry name" value="CRANIOFACIAL DEVELOPMENT PROTEIN 2-LIKE"/>
    <property type="match status" value="1"/>
</dbReference>
<name>A0A914PLY6_9BILA</name>
<dbReference type="Pfam" id="PF03372">
    <property type="entry name" value="Exo_endo_phos"/>
    <property type="match status" value="1"/>
</dbReference>
<dbReference type="Proteomes" id="UP000887578">
    <property type="component" value="Unplaced"/>
</dbReference>
<evidence type="ECO:0000313" key="2">
    <source>
        <dbReference type="Proteomes" id="UP000887578"/>
    </source>
</evidence>
<reference evidence="3" key="1">
    <citation type="submission" date="2022-11" db="UniProtKB">
        <authorList>
            <consortium name="WormBaseParasite"/>
        </authorList>
    </citation>
    <scope>IDENTIFICATION</scope>
</reference>
<dbReference type="CDD" id="cd09076">
    <property type="entry name" value="L1-EN"/>
    <property type="match status" value="1"/>
</dbReference>
<evidence type="ECO:0000313" key="3">
    <source>
        <dbReference type="WBParaSite" id="PDA_v2.g19504.t1"/>
    </source>
</evidence>
<dbReference type="PANTHER" id="PTHR23227">
    <property type="entry name" value="BUCENTAUR RELATED"/>
    <property type="match status" value="1"/>
</dbReference>
<dbReference type="SUPFAM" id="SSF56219">
    <property type="entry name" value="DNase I-like"/>
    <property type="match status" value="1"/>
</dbReference>
<keyword evidence="2" id="KW-1185">Reference proteome</keyword>